<name>A0A1B1T9T8_9ARCH</name>
<organism evidence="7">
    <name type="scientific">uncultured Poseidoniia archaeon</name>
    <dbReference type="NCBI Taxonomy" id="1697135"/>
    <lineage>
        <taxon>Archaea</taxon>
        <taxon>Methanobacteriati</taxon>
        <taxon>Thermoplasmatota</taxon>
        <taxon>Candidatus Poseidoniia</taxon>
        <taxon>environmental samples</taxon>
    </lineage>
</organism>
<feature type="transmembrane region" description="Helical" evidence="5">
    <location>
        <begin position="44"/>
        <end position="61"/>
    </location>
</feature>
<feature type="transmembrane region" description="Helical" evidence="5">
    <location>
        <begin position="139"/>
        <end position="156"/>
    </location>
</feature>
<dbReference type="EMBL" id="KP211812">
    <property type="protein sequence ID" value="ANV79048.1"/>
    <property type="molecule type" value="Genomic_DNA"/>
</dbReference>
<keyword evidence="2 5" id="KW-0812">Transmembrane</keyword>
<feature type="transmembrane region" description="Helical" evidence="5">
    <location>
        <begin position="81"/>
        <end position="98"/>
    </location>
</feature>
<evidence type="ECO:0000256" key="4">
    <source>
        <dbReference type="ARBA" id="ARBA00023136"/>
    </source>
</evidence>
<dbReference type="GO" id="GO:0016020">
    <property type="term" value="C:membrane"/>
    <property type="evidence" value="ECO:0007669"/>
    <property type="project" value="UniProtKB-SubCell"/>
</dbReference>
<evidence type="ECO:0000313" key="7">
    <source>
        <dbReference type="EMBL" id="ANV79048.1"/>
    </source>
</evidence>
<evidence type="ECO:0000256" key="3">
    <source>
        <dbReference type="ARBA" id="ARBA00022989"/>
    </source>
</evidence>
<reference evidence="7" key="1">
    <citation type="submission" date="2014-11" db="EMBL/GenBank/DDBJ databases">
        <authorList>
            <person name="Zhu J."/>
            <person name="Qi W."/>
            <person name="Song R."/>
        </authorList>
    </citation>
    <scope>NUCLEOTIDE SEQUENCE</scope>
</reference>
<accession>A0A1B1T9T8</accession>
<evidence type="ECO:0000256" key="5">
    <source>
        <dbReference type="SAM" id="Phobius"/>
    </source>
</evidence>
<reference evidence="7" key="2">
    <citation type="journal article" date="2015" name="ISME J.">
        <title>A new class of marine Euryarchaeota group II from the Mediterranean deep chlorophyll maximum.</title>
        <authorList>
            <person name="Martin-Cuadrado A.B."/>
            <person name="Garcia-Heredia I."/>
            <person name="Molto A.G."/>
            <person name="Lopez-Ubeda R."/>
            <person name="Kimes N."/>
            <person name="Lopez-Garcia P."/>
            <person name="Moreira D."/>
            <person name="Rodriguez-Valera F."/>
        </authorList>
    </citation>
    <scope>NUCLEOTIDE SEQUENCE</scope>
</reference>
<evidence type="ECO:0000259" key="6">
    <source>
        <dbReference type="Pfam" id="PF06271"/>
    </source>
</evidence>
<evidence type="ECO:0000256" key="2">
    <source>
        <dbReference type="ARBA" id="ARBA00022692"/>
    </source>
</evidence>
<feature type="domain" description="RDD" evidence="6">
    <location>
        <begin position="38"/>
        <end position="169"/>
    </location>
</feature>
<evidence type="ECO:0000256" key="1">
    <source>
        <dbReference type="ARBA" id="ARBA00004141"/>
    </source>
</evidence>
<keyword evidence="3 5" id="KW-1133">Transmembrane helix</keyword>
<proteinExistence type="predicted"/>
<dbReference type="InterPro" id="IPR010432">
    <property type="entry name" value="RDD"/>
</dbReference>
<dbReference type="Pfam" id="PF06271">
    <property type="entry name" value="RDD"/>
    <property type="match status" value="1"/>
</dbReference>
<protein>
    <recommendedName>
        <fullName evidence="6">RDD domain-containing protein</fullName>
    </recommendedName>
</protein>
<sequence length="191" mass="21486">MNDHDSPISINKGGTTLAKTLVSEDGGHWPVPEGTILASGVRRITSFVLDTIIVNTILLILSKGKMINAWNLTLWSSSNFHHALAMGVIILISHWLYWKYTGLYYSRSFGQKLMGLAVLAEDGSEMTNKMWEIRAMKKLIYLIFPFSFYFGAYDLARISQRHTHQSNVDLRVGSIVAHANSLPPANRKHIK</sequence>
<comment type="subcellular location">
    <subcellularLocation>
        <location evidence="1">Membrane</location>
        <topology evidence="1">Multi-pass membrane protein</topology>
    </subcellularLocation>
</comment>
<keyword evidence="4 5" id="KW-0472">Membrane</keyword>
<dbReference type="AlphaFoldDB" id="A0A1B1T9T8"/>